<sequence length="332" mass="36482">MNNERNSGENRKPMSEKRRVKKQINHVMRGIFLYNVIILFVVVADMIIKTVGVILEYPGGPGQDAAIDALLAKLLNSGSSSIVAVLIGTAFLLLYFRKDRLLEPMLAPGKRPSAGRFMQFVCLLMLAQIVFSAVAAGAEAAANQFGYSFMSSIEAATETGNTFSMLLYAGIFGPVVEEIIYRGFLMKSLCRYGKTFAIFVSAAVFGLMHGNLPQSIFAFMVGVVFGYAAMEYSIYSSILLHVLNNLLFGNVLIRLVEGLPVAGQNLLYIVVVGGLAVAGCVVAVRHRKEIAAYFRRNNTPKKYYAYAFTAVWMLLFIAMEVLTMMGGVERKL</sequence>
<dbReference type="GO" id="GO:0008237">
    <property type="term" value="F:metallopeptidase activity"/>
    <property type="evidence" value="ECO:0007669"/>
    <property type="project" value="UniProtKB-KW"/>
</dbReference>
<reference evidence="3" key="1">
    <citation type="journal article" date="2021" name="PeerJ">
        <title>Extensive microbial diversity within the chicken gut microbiome revealed by metagenomics and culture.</title>
        <authorList>
            <person name="Gilroy R."/>
            <person name="Ravi A."/>
            <person name="Getino M."/>
            <person name="Pursley I."/>
            <person name="Horton D.L."/>
            <person name="Alikhan N.F."/>
            <person name="Baker D."/>
            <person name="Gharbi K."/>
            <person name="Hall N."/>
            <person name="Watson M."/>
            <person name="Adriaenssens E.M."/>
            <person name="Foster-Nyarko E."/>
            <person name="Jarju S."/>
            <person name="Secka A."/>
            <person name="Antonio M."/>
            <person name="Oren A."/>
            <person name="Chaudhuri R.R."/>
            <person name="La Ragione R."/>
            <person name="Hildebrand F."/>
            <person name="Pallen M.J."/>
        </authorList>
    </citation>
    <scope>NUCLEOTIDE SEQUENCE</scope>
    <source>
        <strain evidence="3">ChiSxjej3B15-1167</strain>
    </source>
</reference>
<feature type="transmembrane region" description="Helical" evidence="1">
    <location>
        <begin position="75"/>
        <end position="96"/>
    </location>
</feature>
<proteinExistence type="predicted"/>
<dbReference type="Proteomes" id="UP000886805">
    <property type="component" value="Unassembled WGS sequence"/>
</dbReference>
<feature type="transmembrane region" description="Helical" evidence="1">
    <location>
        <begin position="196"/>
        <end position="228"/>
    </location>
</feature>
<evidence type="ECO:0000259" key="2">
    <source>
        <dbReference type="Pfam" id="PF02517"/>
    </source>
</evidence>
<keyword evidence="3" id="KW-0378">Hydrolase</keyword>
<keyword evidence="3" id="KW-0482">Metalloprotease</keyword>
<organism evidence="3 4">
    <name type="scientific">Candidatus Anaerobutyricum stercoripullorum</name>
    <dbReference type="NCBI Taxonomy" id="2838456"/>
    <lineage>
        <taxon>Bacteria</taxon>
        <taxon>Bacillati</taxon>
        <taxon>Bacillota</taxon>
        <taxon>Clostridia</taxon>
        <taxon>Lachnospirales</taxon>
        <taxon>Lachnospiraceae</taxon>
        <taxon>Anaerobutyricum</taxon>
    </lineage>
</organism>
<protein>
    <submittedName>
        <fullName evidence="3">CPBP family intramembrane metalloprotease</fullName>
    </submittedName>
</protein>
<dbReference type="GO" id="GO:0080120">
    <property type="term" value="P:CAAX-box protein maturation"/>
    <property type="evidence" value="ECO:0007669"/>
    <property type="project" value="UniProtKB-ARBA"/>
</dbReference>
<feature type="transmembrane region" description="Helical" evidence="1">
    <location>
        <begin position="162"/>
        <end position="184"/>
    </location>
</feature>
<reference evidence="3" key="2">
    <citation type="submission" date="2021-04" db="EMBL/GenBank/DDBJ databases">
        <authorList>
            <person name="Gilroy R."/>
        </authorList>
    </citation>
    <scope>NUCLEOTIDE SEQUENCE</scope>
    <source>
        <strain evidence="3">ChiSxjej3B15-1167</strain>
    </source>
</reference>
<dbReference type="InterPro" id="IPR003675">
    <property type="entry name" value="Rce1/LyrA-like_dom"/>
</dbReference>
<evidence type="ECO:0000256" key="1">
    <source>
        <dbReference type="SAM" id="Phobius"/>
    </source>
</evidence>
<feature type="transmembrane region" description="Helical" evidence="1">
    <location>
        <begin position="31"/>
        <end position="55"/>
    </location>
</feature>
<evidence type="ECO:0000313" key="4">
    <source>
        <dbReference type="Proteomes" id="UP000886805"/>
    </source>
</evidence>
<comment type="caution">
    <text evidence="3">The sequence shown here is derived from an EMBL/GenBank/DDBJ whole genome shotgun (WGS) entry which is preliminary data.</text>
</comment>
<feature type="transmembrane region" description="Helical" evidence="1">
    <location>
        <begin position="117"/>
        <end position="142"/>
    </location>
</feature>
<gene>
    <name evidence="3" type="ORF">H9849_05600</name>
</gene>
<keyword evidence="1" id="KW-0472">Membrane</keyword>
<dbReference type="AlphaFoldDB" id="A0A9D2BEN6"/>
<dbReference type="PANTHER" id="PTHR43592:SF15">
    <property type="entry name" value="CAAX AMINO TERMINAL PROTEASE FAMILY PROTEIN"/>
    <property type="match status" value="1"/>
</dbReference>
<dbReference type="Pfam" id="PF02517">
    <property type="entry name" value="Rce1-like"/>
    <property type="match status" value="1"/>
</dbReference>
<keyword evidence="3" id="KW-0645">Protease</keyword>
<dbReference type="GO" id="GO:0004175">
    <property type="term" value="F:endopeptidase activity"/>
    <property type="evidence" value="ECO:0007669"/>
    <property type="project" value="UniProtKB-ARBA"/>
</dbReference>
<accession>A0A9D2BEN6</accession>
<feature type="transmembrane region" description="Helical" evidence="1">
    <location>
        <begin position="304"/>
        <end position="328"/>
    </location>
</feature>
<keyword evidence="1" id="KW-1133">Transmembrane helix</keyword>
<keyword evidence="1" id="KW-0812">Transmembrane</keyword>
<evidence type="ECO:0000313" key="3">
    <source>
        <dbReference type="EMBL" id="HIX72479.1"/>
    </source>
</evidence>
<feature type="domain" description="CAAX prenyl protease 2/Lysostaphin resistance protein A-like" evidence="2">
    <location>
        <begin position="161"/>
        <end position="247"/>
    </location>
</feature>
<dbReference type="PANTHER" id="PTHR43592">
    <property type="entry name" value="CAAX AMINO TERMINAL PROTEASE"/>
    <property type="match status" value="1"/>
</dbReference>
<dbReference type="EMBL" id="DXEQ01000156">
    <property type="protein sequence ID" value="HIX72479.1"/>
    <property type="molecule type" value="Genomic_DNA"/>
</dbReference>
<feature type="transmembrane region" description="Helical" evidence="1">
    <location>
        <begin position="265"/>
        <end position="284"/>
    </location>
</feature>
<name>A0A9D2BEN6_9FIRM</name>